<evidence type="ECO:0000256" key="3">
    <source>
        <dbReference type="ARBA" id="ARBA00023002"/>
    </source>
</evidence>
<dbReference type="Proteomes" id="UP001062443">
    <property type="component" value="Unassembled WGS sequence"/>
</dbReference>
<keyword evidence="2 4" id="KW-0575">Peroxidase</keyword>
<dbReference type="InterPro" id="IPR000889">
    <property type="entry name" value="Glutathione_peroxidase"/>
</dbReference>
<evidence type="ECO:0000256" key="1">
    <source>
        <dbReference type="ARBA" id="ARBA00006926"/>
    </source>
</evidence>
<sequence length="168" mass="18754">MPSIYDFSIPALEGGMIDLSTYRGRPLLIVNTASKCGFTPQYEGLQHLWSLYGRDRDNGLAIIGIPSNQFGNQEPGSSEEIGAFCHRNYGVSFPMAAKADVRGPEAIPLFQWLRSEGGVLSIPRWNFYKYLITPQGHLYKWFTPLTKPEGQRVENAVQRLLLSCTNGA</sequence>
<evidence type="ECO:0000313" key="5">
    <source>
        <dbReference type="EMBL" id="GBR46903.1"/>
    </source>
</evidence>
<dbReference type="InterPro" id="IPR029759">
    <property type="entry name" value="GPX_AS"/>
</dbReference>
<dbReference type="PRINTS" id="PR01011">
    <property type="entry name" value="GLUTPROXDASE"/>
</dbReference>
<name>A0ABQ0QJD2_9PROT</name>
<dbReference type="Gene3D" id="3.40.30.10">
    <property type="entry name" value="Glutaredoxin"/>
    <property type="match status" value="1"/>
</dbReference>
<keyword evidence="3 4" id="KW-0560">Oxidoreductase</keyword>
<dbReference type="PIRSF" id="PIRSF000303">
    <property type="entry name" value="Glutathion_perox"/>
    <property type="match status" value="1"/>
</dbReference>
<accession>A0ABQ0QJD2</accession>
<gene>
    <name evidence="5" type="ORF">AA106556_1271</name>
</gene>
<dbReference type="GO" id="GO:0004601">
    <property type="term" value="F:peroxidase activity"/>
    <property type="evidence" value="ECO:0007669"/>
    <property type="project" value="UniProtKB-KW"/>
</dbReference>
<reference evidence="5" key="1">
    <citation type="submission" date="2013-04" db="EMBL/GenBank/DDBJ databases">
        <title>The genome sequencing project of 58 acetic acid bacteria.</title>
        <authorList>
            <person name="Okamoto-Kainuma A."/>
            <person name="Ishikawa M."/>
            <person name="Umino S."/>
            <person name="Koizumi Y."/>
            <person name="Shiwa Y."/>
            <person name="Yoshikawa H."/>
            <person name="Matsutani M."/>
            <person name="Matsushita K."/>
        </authorList>
    </citation>
    <scope>NUCLEOTIDE SEQUENCE</scope>
    <source>
        <strain evidence="5">NBRC 106556</strain>
    </source>
</reference>
<dbReference type="SUPFAM" id="SSF52833">
    <property type="entry name" value="Thioredoxin-like"/>
    <property type="match status" value="1"/>
</dbReference>
<evidence type="ECO:0000313" key="6">
    <source>
        <dbReference type="Proteomes" id="UP001062443"/>
    </source>
</evidence>
<comment type="caution">
    <text evidence="5">The sequence shown here is derived from an EMBL/GenBank/DDBJ whole genome shotgun (WGS) entry which is preliminary data.</text>
</comment>
<comment type="similarity">
    <text evidence="1 4">Belongs to the glutathione peroxidase family.</text>
</comment>
<keyword evidence="6" id="KW-1185">Reference proteome</keyword>
<dbReference type="CDD" id="cd00340">
    <property type="entry name" value="GSH_Peroxidase"/>
    <property type="match status" value="1"/>
</dbReference>
<evidence type="ECO:0000256" key="4">
    <source>
        <dbReference type="RuleBase" id="RU000499"/>
    </source>
</evidence>
<protein>
    <recommendedName>
        <fullName evidence="4">Glutathione peroxidase</fullName>
    </recommendedName>
</protein>
<dbReference type="InterPro" id="IPR036249">
    <property type="entry name" value="Thioredoxin-like_sf"/>
</dbReference>
<dbReference type="PROSITE" id="PS00460">
    <property type="entry name" value="GLUTATHIONE_PEROXID_1"/>
    <property type="match status" value="1"/>
</dbReference>
<dbReference type="RefSeq" id="WP_068169527.1">
    <property type="nucleotide sequence ID" value="NZ_BAQB01000017.1"/>
</dbReference>
<dbReference type="EMBL" id="BAQB01000017">
    <property type="protein sequence ID" value="GBR46903.1"/>
    <property type="molecule type" value="Genomic_DNA"/>
</dbReference>
<evidence type="ECO:0000256" key="2">
    <source>
        <dbReference type="ARBA" id="ARBA00022559"/>
    </source>
</evidence>
<dbReference type="PROSITE" id="PS51355">
    <property type="entry name" value="GLUTATHIONE_PEROXID_3"/>
    <property type="match status" value="1"/>
</dbReference>
<dbReference type="Pfam" id="PF00255">
    <property type="entry name" value="GSHPx"/>
    <property type="match status" value="1"/>
</dbReference>
<proteinExistence type="inferred from homology"/>
<dbReference type="PANTHER" id="PTHR11592:SF78">
    <property type="entry name" value="GLUTATHIONE PEROXIDASE"/>
    <property type="match status" value="1"/>
</dbReference>
<organism evidence="5 6">
    <name type="scientific">Neokomagataea tanensis NBRC 106556</name>
    <dbReference type="NCBI Taxonomy" id="1223519"/>
    <lineage>
        <taxon>Bacteria</taxon>
        <taxon>Pseudomonadati</taxon>
        <taxon>Pseudomonadota</taxon>
        <taxon>Alphaproteobacteria</taxon>
        <taxon>Acetobacterales</taxon>
        <taxon>Acetobacteraceae</taxon>
        <taxon>Neokomagataea</taxon>
    </lineage>
</organism>
<dbReference type="PANTHER" id="PTHR11592">
    <property type="entry name" value="GLUTATHIONE PEROXIDASE"/>
    <property type="match status" value="1"/>
</dbReference>